<dbReference type="AlphaFoldDB" id="A0A1Y5FCV0"/>
<evidence type="ECO:0000256" key="4">
    <source>
        <dbReference type="ARBA" id="ARBA00023136"/>
    </source>
</evidence>
<evidence type="ECO:0000256" key="2">
    <source>
        <dbReference type="ARBA" id="ARBA00022692"/>
    </source>
</evidence>
<keyword evidence="4 5" id="KW-0472">Membrane</keyword>
<dbReference type="Pfam" id="PF07681">
    <property type="entry name" value="DoxX"/>
    <property type="match status" value="1"/>
</dbReference>
<evidence type="ECO:0000313" key="6">
    <source>
        <dbReference type="EMBL" id="OUR97281.1"/>
    </source>
</evidence>
<feature type="transmembrane region" description="Helical" evidence="5">
    <location>
        <begin position="97"/>
        <end position="117"/>
    </location>
</feature>
<protein>
    <recommendedName>
        <fullName evidence="8">Acyltransferase</fullName>
    </recommendedName>
</protein>
<name>A0A1Y5FCV0_9BACT</name>
<gene>
    <name evidence="6" type="ORF">A9Q84_13220</name>
</gene>
<dbReference type="Proteomes" id="UP000196531">
    <property type="component" value="Unassembled WGS sequence"/>
</dbReference>
<accession>A0A1Y5FCV0</accession>
<dbReference type="InterPro" id="IPR032808">
    <property type="entry name" value="DoxX"/>
</dbReference>
<dbReference type="EMBL" id="MAAO01000006">
    <property type="protein sequence ID" value="OUR97281.1"/>
    <property type="molecule type" value="Genomic_DNA"/>
</dbReference>
<reference evidence="7" key="1">
    <citation type="journal article" date="2017" name="Proc. Natl. Acad. Sci. U.S.A.">
        <title>Simulation of Deepwater Horizon oil plume reveals substrate specialization within a complex community of hydrocarbon-degraders.</title>
        <authorList>
            <person name="Hu P."/>
            <person name="Dubinsky E.A."/>
            <person name="Probst A.J."/>
            <person name="Wang J."/>
            <person name="Sieber C.M.K."/>
            <person name="Tom L.M."/>
            <person name="Gardinali P."/>
            <person name="Banfield J.F."/>
            <person name="Atlas R.M."/>
            <person name="Andersen G.L."/>
        </authorList>
    </citation>
    <scope>NUCLEOTIDE SEQUENCE [LARGE SCALE GENOMIC DNA]</scope>
</reference>
<feature type="transmembrane region" description="Helical" evidence="5">
    <location>
        <begin position="40"/>
        <end position="57"/>
    </location>
</feature>
<organism evidence="6 7">
    <name type="scientific">Halobacteriovorax marinus</name>
    <dbReference type="NCBI Taxonomy" id="97084"/>
    <lineage>
        <taxon>Bacteria</taxon>
        <taxon>Pseudomonadati</taxon>
        <taxon>Bdellovibrionota</taxon>
        <taxon>Bacteriovoracia</taxon>
        <taxon>Bacteriovoracales</taxon>
        <taxon>Halobacteriovoraceae</taxon>
        <taxon>Halobacteriovorax</taxon>
    </lineage>
</organism>
<evidence type="ECO:0008006" key="8">
    <source>
        <dbReference type="Google" id="ProtNLM"/>
    </source>
</evidence>
<evidence type="ECO:0000256" key="5">
    <source>
        <dbReference type="SAM" id="Phobius"/>
    </source>
</evidence>
<dbReference type="GO" id="GO:0016020">
    <property type="term" value="C:membrane"/>
    <property type="evidence" value="ECO:0007669"/>
    <property type="project" value="UniProtKB-SubCell"/>
</dbReference>
<evidence type="ECO:0000313" key="7">
    <source>
        <dbReference type="Proteomes" id="UP000196531"/>
    </source>
</evidence>
<comment type="subcellular location">
    <subcellularLocation>
        <location evidence="1">Membrane</location>
        <topology evidence="1">Multi-pass membrane protein</topology>
    </subcellularLocation>
</comment>
<keyword evidence="2 5" id="KW-0812">Transmembrane</keyword>
<evidence type="ECO:0000256" key="3">
    <source>
        <dbReference type="ARBA" id="ARBA00022989"/>
    </source>
</evidence>
<feature type="transmembrane region" description="Helical" evidence="5">
    <location>
        <begin position="7"/>
        <end position="28"/>
    </location>
</feature>
<keyword evidence="3 5" id="KW-1133">Transmembrane helix</keyword>
<proteinExistence type="predicted"/>
<evidence type="ECO:0000256" key="1">
    <source>
        <dbReference type="ARBA" id="ARBA00004141"/>
    </source>
</evidence>
<sequence>MKYAPLVARLLLGTIFFVFGLNGFFNFISMPPLPEEAGKFMGGLAGSGYFFPFLKVCEILSGLLLLAGAFVPMALVILAPIILNIFLFHIFLAPGGMVLAIVLVLLECYLAFFASPYKEIIRNIFRCPKLESMKKG</sequence>
<comment type="caution">
    <text evidence="6">The sequence shown here is derived from an EMBL/GenBank/DDBJ whole genome shotgun (WGS) entry which is preliminary data.</text>
</comment>
<feature type="transmembrane region" description="Helical" evidence="5">
    <location>
        <begin position="64"/>
        <end position="91"/>
    </location>
</feature>